<sequence length="290" mass="31652">MEVVEYTDPLCPWSWGAEPVLRALRAALAGRVRWRRVQAILFDHDDDPPPDPAAETAWYARYVADIAAHTGAPRPLRLSRVAAGSWPAALVAKAAELQGDRVAELVLRRLRETVFVLGEPADTPEAALAAARGTPGLDPHRLAADAASDRVLARVRADHAEARRPVPEVCRTREGSPHPGTAKETADGRRRYALPTLLLRTPDGRRTVPGWRTYEEYAAALAELSPGLLPPLGRLAPAVALERYRSMTEPERLLLTEGEWPPPHAVRVDTGNGPLWLHPAEAAVHPAVHT</sequence>
<dbReference type="AlphaFoldDB" id="A0A1H0BAX2"/>
<dbReference type="Proteomes" id="UP000199341">
    <property type="component" value="Unassembled WGS sequence"/>
</dbReference>
<organism evidence="2 3">
    <name type="scientific">Actinacidiphila guanduensis</name>
    <dbReference type="NCBI Taxonomy" id="310781"/>
    <lineage>
        <taxon>Bacteria</taxon>
        <taxon>Bacillati</taxon>
        <taxon>Actinomycetota</taxon>
        <taxon>Actinomycetes</taxon>
        <taxon>Kitasatosporales</taxon>
        <taxon>Streptomycetaceae</taxon>
        <taxon>Actinacidiphila</taxon>
    </lineage>
</organism>
<evidence type="ECO:0000313" key="2">
    <source>
        <dbReference type="EMBL" id="SDN42814.1"/>
    </source>
</evidence>
<reference evidence="2 3" key="1">
    <citation type="submission" date="2016-10" db="EMBL/GenBank/DDBJ databases">
        <authorList>
            <person name="de Groot N.N."/>
        </authorList>
    </citation>
    <scope>NUCLEOTIDE SEQUENCE [LARGE SCALE GENOMIC DNA]</scope>
    <source>
        <strain evidence="2 3">CGMCC 4.2022</strain>
    </source>
</reference>
<dbReference type="InterPro" id="IPR036249">
    <property type="entry name" value="Thioredoxin-like_sf"/>
</dbReference>
<dbReference type="GO" id="GO:0016853">
    <property type="term" value="F:isomerase activity"/>
    <property type="evidence" value="ECO:0007669"/>
    <property type="project" value="UniProtKB-KW"/>
</dbReference>
<dbReference type="STRING" id="310781.SAMN05216259_104119"/>
<evidence type="ECO:0000313" key="3">
    <source>
        <dbReference type="Proteomes" id="UP000199341"/>
    </source>
</evidence>
<feature type="region of interest" description="Disordered" evidence="1">
    <location>
        <begin position="167"/>
        <end position="186"/>
    </location>
</feature>
<keyword evidence="2" id="KW-0413">Isomerase</keyword>
<feature type="compositionally biased region" description="Basic and acidic residues" evidence="1">
    <location>
        <begin position="167"/>
        <end position="176"/>
    </location>
</feature>
<keyword evidence="3" id="KW-1185">Reference proteome</keyword>
<name>A0A1H0BAX2_9ACTN</name>
<dbReference type="Pfam" id="PF13743">
    <property type="entry name" value="Thioredoxin_5"/>
    <property type="match status" value="1"/>
</dbReference>
<dbReference type="SUPFAM" id="SSF52833">
    <property type="entry name" value="Thioredoxin-like"/>
    <property type="match status" value="1"/>
</dbReference>
<evidence type="ECO:0000256" key="1">
    <source>
        <dbReference type="SAM" id="MobiDB-lite"/>
    </source>
</evidence>
<accession>A0A1H0BAX2</accession>
<gene>
    <name evidence="2" type="ORF">SAMN05216259_104119</name>
</gene>
<protein>
    <submittedName>
        <fullName evidence="2">Predicted dithiol-disulfide isomerase, DsbA family</fullName>
    </submittedName>
</protein>
<proteinExistence type="predicted"/>
<dbReference type="Gene3D" id="3.40.30.10">
    <property type="entry name" value="Glutaredoxin"/>
    <property type="match status" value="1"/>
</dbReference>
<dbReference type="EMBL" id="FNIE01000004">
    <property type="protein sequence ID" value="SDN42814.1"/>
    <property type="molecule type" value="Genomic_DNA"/>
</dbReference>